<protein>
    <submittedName>
        <fullName evidence="5">Class I SAM-dependent methyltransferase</fullName>
        <ecNumber evidence="5">2.1.-.-</ecNumber>
    </submittedName>
</protein>
<keyword evidence="1 5" id="KW-0489">Methyltransferase</keyword>
<dbReference type="GO" id="GO:0032259">
    <property type="term" value="P:methylation"/>
    <property type="evidence" value="ECO:0007669"/>
    <property type="project" value="UniProtKB-KW"/>
</dbReference>
<reference evidence="6" key="1">
    <citation type="journal article" date="2019" name="Int. J. Syst. Evol. Microbiol.">
        <title>The Global Catalogue of Microorganisms (GCM) 10K type strain sequencing project: providing services to taxonomists for standard genome sequencing and annotation.</title>
        <authorList>
            <consortium name="The Broad Institute Genomics Platform"/>
            <consortium name="The Broad Institute Genome Sequencing Center for Infectious Disease"/>
            <person name="Wu L."/>
            <person name="Ma J."/>
        </authorList>
    </citation>
    <scope>NUCLEOTIDE SEQUENCE [LARGE SCALE GENOMIC DNA]</scope>
    <source>
        <strain evidence="6">CGMCC 4.7304</strain>
    </source>
</reference>
<dbReference type="PANTHER" id="PTHR43861:SF1">
    <property type="entry name" value="TRANS-ACONITATE 2-METHYLTRANSFERASE"/>
    <property type="match status" value="1"/>
</dbReference>
<dbReference type="SUPFAM" id="SSF53335">
    <property type="entry name" value="S-adenosyl-L-methionine-dependent methyltransferases"/>
    <property type="match status" value="1"/>
</dbReference>
<dbReference type="Proteomes" id="UP001596083">
    <property type="component" value="Unassembled WGS sequence"/>
</dbReference>
<proteinExistence type="predicted"/>
<dbReference type="EC" id="2.1.-.-" evidence="5"/>
<accession>A0ABW0Z701</accession>
<keyword evidence="2 5" id="KW-0808">Transferase</keyword>
<feature type="region of interest" description="Disordered" evidence="3">
    <location>
        <begin position="1"/>
        <end position="20"/>
    </location>
</feature>
<dbReference type="PANTHER" id="PTHR43861">
    <property type="entry name" value="TRANS-ACONITATE 2-METHYLTRANSFERASE-RELATED"/>
    <property type="match status" value="1"/>
</dbReference>
<name>A0ABW0Z701_9ACTN</name>
<evidence type="ECO:0000256" key="1">
    <source>
        <dbReference type="ARBA" id="ARBA00022603"/>
    </source>
</evidence>
<dbReference type="Gene3D" id="3.40.50.150">
    <property type="entry name" value="Vaccinia Virus protein VP39"/>
    <property type="match status" value="1"/>
</dbReference>
<organism evidence="5 6">
    <name type="scientific">Streptomyces gamaensis</name>
    <dbReference type="NCBI Taxonomy" id="1763542"/>
    <lineage>
        <taxon>Bacteria</taxon>
        <taxon>Bacillati</taxon>
        <taxon>Actinomycetota</taxon>
        <taxon>Actinomycetes</taxon>
        <taxon>Kitasatosporales</taxon>
        <taxon>Streptomycetaceae</taxon>
        <taxon>Streptomyces</taxon>
    </lineage>
</organism>
<feature type="compositionally biased region" description="Polar residues" evidence="3">
    <location>
        <begin position="1"/>
        <end position="10"/>
    </location>
</feature>
<evidence type="ECO:0000256" key="3">
    <source>
        <dbReference type="SAM" id="MobiDB-lite"/>
    </source>
</evidence>
<evidence type="ECO:0000259" key="4">
    <source>
        <dbReference type="Pfam" id="PF13649"/>
    </source>
</evidence>
<dbReference type="Pfam" id="PF13649">
    <property type="entry name" value="Methyltransf_25"/>
    <property type="match status" value="1"/>
</dbReference>
<feature type="domain" description="Methyltransferase" evidence="4">
    <location>
        <begin position="59"/>
        <end position="154"/>
    </location>
</feature>
<dbReference type="InterPro" id="IPR029063">
    <property type="entry name" value="SAM-dependent_MTases_sf"/>
</dbReference>
<evidence type="ECO:0000313" key="6">
    <source>
        <dbReference type="Proteomes" id="UP001596083"/>
    </source>
</evidence>
<dbReference type="CDD" id="cd02440">
    <property type="entry name" value="AdoMet_MTases"/>
    <property type="match status" value="1"/>
</dbReference>
<evidence type="ECO:0000256" key="2">
    <source>
        <dbReference type="ARBA" id="ARBA00022679"/>
    </source>
</evidence>
<sequence>MTQEQFATDEQGQAAGAGGAGQQYDAIGARWEDARSLPTVHPERTSFLELVGDVSGRDVLDLACGDGFYTREFKRRGAARVVGADISESMTEAGLAAERVEPLGVEYVTADAAGLPDIGGFDLVTAAYLLNYARDAGNLTAMCRAAGERLRPGGRFLGVTQNPRFSFTGPEPAPYGFTFSPLEATAFGTRIRVTAALTPPIHFETTLIRADVYEAAFRAAGFTEVAWVPLRVPEDAVARFGAEYWEGFAQNPPIVMFAASR</sequence>
<gene>
    <name evidence="5" type="ORF">ACFP1Z_25790</name>
</gene>
<dbReference type="EMBL" id="JBHSPB010000018">
    <property type="protein sequence ID" value="MFC5723578.1"/>
    <property type="molecule type" value="Genomic_DNA"/>
</dbReference>
<dbReference type="RefSeq" id="WP_390319878.1">
    <property type="nucleotide sequence ID" value="NZ_JBHSPB010000018.1"/>
</dbReference>
<dbReference type="GO" id="GO:0008168">
    <property type="term" value="F:methyltransferase activity"/>
    <property type="evidence" value="ECO:0007669"/>
    <property type="project" value="UniProtKB-KW"/>
</dbReference>
<keyword evidence="6" id="KW-1185">Reference proteome</keyword>
<comment type="caution">
    <text evidence="5">The sequence shown here is derived from an EMBL/GenBank/DDBJ whole genome shotgun (WGS) entry which is preliminary data.</text>
</comment>
<evidence type="ECO:0000313" key="5">
    <source>
        <dbReference type="EMBL" id="MFC5723578.1"/>
    </source>
</evidence>
<dbReference type="InterPro" id="IPR041698">
    <property type="entry name" value="Methyltransf_25"/>
</dbReference>